<keyword evidence="2" id="KW-1185">Reference proteome</keyword>
<protein>
    <submittedName>
        <fullName evidence="1">DinB family protein</fullName>
    </submittedName>
</protein>
<dbReference type="Gene3D" id="1.20.120.450">
    <property type="entry name" value="dinb family like domain"/>
    <property type="match status" value="1"/>
</dbReference>
<organism evidence="1 2">
    <name type="scientific">Allokutzneria multivorans</name>
    <dbReference type="NCBI Taxonomy" id="1142134"/>
    <lineage>
        <taxon>Bacteria</taxon>
        <taxon>Bacillati</taxon>
        <taxon>Actinomycetota</taxon>
        <taxon>Actinomycetes</taxon>
        <taxon>Pseudonocardiales</taxon>
        <taxon>Pseudonocardiaceae</taxon>
        <taxon>Allokutzneria</taxon>
    </lineage>
</organism>
<dbReference type="InterPro" id="IPR007061">
    <property type="entry name" value="MST-like"/>
</dbReference>
<dbReference type="InterPro" id="IPR034660">
    <property type="entry name" value="DinB/YfiT-like"/>
</dbReference>
<dbReference type="Pfam" id="PF04978">
    <property type="entry name" value="MST"/>
    <property type="match status" value="1"/>
</dbReference>
<gene>
    <name evidence="1" type="ORF">GCM10022247_69430</name>
</gene>
<dbReference type="Proteomes" id="UP001501747">
    <property type="component" value="Unassembled WGS sequence"/>
</dbReference>
<reference evidence="2" key="1">
    <citation type="journal article" date="2019" name="Int. J. Syst. Evol. Microbiol.">
        <title>The Global Catalogue of Microorganisms (GCM) 10K type strain sequencing project: providing services to taxonomists for standard genome sequencing and annotation.</title>
        <authorList>
            <consortium name="The Broad Institute Genomics Platform"/>
            <consortium name="The Broad Institute Genome Sequencing Center for Infectious Disease"/>
            <person name="Wu L."/>
            <person name="Ma J."/>
        </authorList>
    </citation>
    <scope>NUCLEOTIDE SEQUENCE [LARGE SCALE GENOMIC DNA]</scope>
    <source>
        <strain evidence="2">JCM 17342</strain>
    </source>
</reference>
<evidence type="ECO:0000313" key="2">
    <source>
        <dbReference type="Proteomes" id="UP001501747"/>
    </source>
</evidence>
<dbReference type="RefSeq" id="WP_344884857.1">
    <property type="nucleotide sequence ID" value="NZ_BAABAL010000026.1"/>
</dbReference>
<evidence type="ECO:0000313" key="1">
    <source>
        <dbReference type="EMBL" id="GAA4034370.1"/>
    </source>
</evidence>
<accession>A0ABP7U1G4</accession>
<dbReference type="SUPFAM" id="SSF109854">
    <property type="entry name" value="DinB/YfiT-like putative metalloenzymes"/>
    <property type="match status" value="1"/>
</dbReference>
<sequence length="161" mass="18140">MDDEPEITLGDPAELLAGYLDFYRSEVLRKIDGLGEAELRSSRVPSGWTPIGLVNHLAHMERRWLRWGFRAEQVDSPWGDSGNWTPERPTAEVLAFFHEQCAHSREIAASAELTEVARAGGRFSEDDRPTLGWILFHVLQEYARHAGHLDISRELTDGSTG</sequence>
<proteinExistence type="predicted"/>
<dbReference type="EMBL" id="BAABAL010000026">
    <property type="protein sequence ID" value="GAA4034370.1"/>
    <property type="molecule type" value="Genomic_DNA"/>
</dbReference>
<name>A0ABP7U1G4_9PSEU</name>
<comment type="caution">
    <text evidence="1">The sequence shown here is derived from an EMBL/GenBank/DDBJ whole genome shotgun (WGS) entry which is preliminary data.</text>
</comment>